<keyword evidence="3" id="KW-1185">Reference proteome</keyword>
<feature type="region of interest" description="Disordered" evidence="1">
    <location>
        <begin position="76"/>
        <end position="110"/>
    </location>
</feature>
<evidence type="ECO:0000313" key="3">
    <source>
        <dbReference type="Proteomes" id="UP000324222"/>
    </source>
</evidence>
<reference evidence="2 3" key="1">
    <citation type="submission" date="2019-05" db="EMBL/GenBank/DDBJ databases">
        <title>Another draft genome of Portunus trituberculatus and its Hox gene families provides insights of decapod evolution.</title>
        <authorList>
            <person name="Jeong J.-H."/>
            <person name="Song I."/>
            <person name="Kim S."/>
            <person name="Choi T."/>
            <person name="Kim D."/>
            <person name="Ryu S."/>
            <person name="Kim W."/>
        </authorList>
    </citation>
    <scope>NUCLEOTIDE SEQUENCE [LARGE SCALE GENOMIC DNA]</scope>
    <source>
        <tissue evidence="2">Muscle</tissue>
    </source>
</reference>
<gene>
    <name evidence="2" type="ORF">E2C01_026430</name>
</gene>
<protein>
    <submittedName>
        <fullName evidence="2">Uncharacterized protein</fullName>
    </submittedName>
</protein>
<sequence length="110" mass="11758">MPSLAPPSRPSTSPLSLTTVLPYPSSNSLQLSISLLLPPFPPCLILRLGSALPADADLDTLTHTLGDAIQGAACGRRYTPSSSHPARPIRRLSRDKYNTSTYLKNAGTHH</sequence>
<dbReference type="Proteomes" id="UP000324222">
    <property type="component" value="Unassembled WGS sequence"/>
</dbReference>
<dbReference type="AlphaFoldDB" id="A0A5B7EI99"/>
<proteinExistence type="predicted"/>
<comment type="caution">
    <text evidence="2">The sequence shown here is derived from an EMBL/GenBank/DDBJ whole genome shotgun (WGS) entry which is preliminary data.</text>
</comment>
<name>A0A5B7EI99_PORTR</name>
<evidence type="ECO:0000313" key="2">
    <source>
        <dbReference type="EMBL" id="MPC33088.1"/>
    </source>
</evidence>
<dbReference type="EMBL" id="VSRR010002757">
    <property type="protein sequence ID" value="MPC33088.1"/>
    <property type="molecule type" value="Genomic_DNA"/>
</dbReference>
<accession>A0A5B7EI99</accession>
<evidence type="ECO:0000256" key="1">
    <source>
        <dbReference type="SAM" id="MobiDB-lite"/>
    </source>
</evidence>
<organism evidence="2 3">
    <name type="scientific">Portunus trituberculatus</name>
    <name type="common">Swimming crab</name>
    <name type="synonym">Neptunus trituberculatus</name>
    <dbReference type="NCBI Taxonomy" id="210409"/>
    <lineage>
        <taxon>Eukaryota</taxon>
        <taxon>Metazoa</taxon>
        <taxon>Ecdysozoa</taxon>
        <taxon>Arthropoda</taxon>
        <taxon>Crustacea</taxon>
        <taxon>Multicrustacea</taxon>
        <taxon>Malacostraca</taxon>
        <taxon>Eumalacostraca</taxon>
        <taxon>Eucarida</taxon>
        <taxon>Decapoda</taxon>
        <taxon>Pleocyemata</taxon>
        <taxon>Brachyura</taxon>
        <taxon>Eubrachyura</taxon>
        <taxon>Portunoidea</taxon>
        <taxon>Portunidae</taxon>
        <taxon>Portuninae</taxon>
        <taxon>Portunus</taxon>
    </lineage>
</organism>